<evidence type="ECO:0000256" key="1">
    <source>
        <dbReference type="SAM" id="Phobius"/>
    </source>
</evidence>
<sequence>MSASRRSRDSSFCSSIRSFRLSQIPSKSRIHLVHSYKAKLSPGERQPQGLHSCKPPTMLFSLLISAFISLLVTSGVSAGNICAYNSRGCGGSYVCCNNIQAGYCCYWNNNQMGWSLQYTNMGSSHWWGGCYSENNCRTEATSVEATASSKCVSVPAGNECNSQWYSSKWAVAASRVEQVVDADCRLPDTMGFTWSNKIYNINVPQGQYTNLTNLLDAGDFHTLSIVAESQI</sequence>
<keyword evidence="1" id="KW-0812">Transmembrane</keyword>
<organism evidence="2 3">
    <name type="scientific">Ephemerocybe angulata</name>
    <dbReference type="NCBI Taxonomy" id="980116"/>
    <lineage>
        <taxon>Eukaryota</taxon>
        <taxon>Fungi</taxon>
        <taxon>Dikarya</taxon>
        <taxon>Basidiomycota</taxon>
        <taxon>Agaricomycotina</taxon>
        <taxon>Agaricomycetes</taxon>
        <taxon>Agaricomycetidae</taxon>
        <taxon>Agaricales</taxon>
        <taxon>Agaricineae</taxon>
        <taxon>Psathyrellaceae</taxon>
        <taxon>Ephemerocybe</taxon>
    </lineage>
</organism>
<protein>
    <submittedName>
        <fullName evidence="2">Uncharacterized protein</fullName>
    </submittedName>
</protein>
<keyword evidence="3" id="KW-1185">Reference proteome</keyword>
<feature type="transmembrane region" description="Helical" evidence="1">
    <location>
        <begin position="58"/>
        <end position="79"/>
    </location>
</feature>
<gene>
    <name evidence="2" type="ORF">D9611_009496</name>
</gene>
<dbReference type="EMBL" id="JAACJK010000225">
    <property type="protein sequence ID" value="KAF5311664.1"/>
    <property type="molecule type" value="Genomic_DNA"/>
</dbReference>
<dbReference type="AlphaFoldDB" id="A0A8H5AVE2"/>
<comment type="caution">
    <text evidence="2">The sequence shown here is derived from an EMBL/GenBank/DDBJ whole genome shotgun (WGS) entry which is preliminary data.</text>
</comment>
<dbReference type="Proteomes" id="UP000541558">
    <property type="component" value="Unassembled WGS sequence"/>
</dbReference>
<dbReference type="OrthoDB" id="2961306at2759"/>
<keyword evidence="1" id="KW-0472">Membrane</keyword>
<reference evidence="2 3" key="1">
    <citation type="journal article" date="2020" name="ISME J.">
        <title>Uncovering the hidden diversity of litter-decomposition mechanisms in mushroom-forming fungi.</title>
        <authorList>
            <person name="Floudas D."/>
            <person name="Bentzer J."/>
            <person name="Ahren D."/>
            <person name="Johansson T."/>
            <person name="Persson P."/>
            <person name="Tunlid A."/>
        </authorList>
    </citation>
    <scope>NUCLEOTIDE SEQUENCE [LARGE SCALE GENOMIC DNA]</scope>
    <source>
        <strain evidence="2 3">CBS 175.51</strain>
    </source>
</reference>
<accession>A0A8H5AVE2</accession>
<keyword evidence="1" id="KW-1133">Transmembrane helix</keyword>
<evidence type="ECO:0000313" key="2">
    <source>
        <dbReference type="EMBL" id="KAF5311664.1"/>
    </source>
</evidence>
<name>A0A8H5AVE2_9AGAR</name>
<proteinExistence type="predicted"/>
<evidence type="ECO:0000313" key="3">
    <source>
        <dbReference type="Proteomes" id="UP000541558"/>
    </source>
</evidence>